<protein>
    <recommendedName>
        <fullName evidence="1">Spt5 KOW domain-containing protein</fullName>
    </recommendedName>
</protein>
<feature type="domain" description="Spt5 KOW" evidence="1">
    <location>
        <begin position="4"/>
        <end position="48"/>
    </location>
</feature>
<dbReference type="GO" id="GO:0006368">
    <property type="term" value="P:transcription elongation by RNA polymerase II"/>
    <property type="evidence" value="ECO:0007669"/>
    <property type="project" value="TreeGrafter"/>
</dbReference>
<dbReference type="PANTHER" id="PTHR11125:SF8">
    <property type="entry name" value="PROTEIN RNA-DIRECTED DNA METHYLATION 3"/>
    <property type="match status" value="1"/>
</dbReference>
<dbReference type="GO" id="GO:0003729">
    <property type="term" value="F:mRNA binding"/>
    <property type="evidence" value="ECO:0007669"/>
    <property type="project" value="TreeGrafter"/>
</dbReference>
<dbReference type="GO" id="GO:0032784">
    <property type="term" value="P:regulation of DNA-templated transcription elongation"/>
    <property type="evidence" value="ECO:0007669"/>
    <property type="project" value="InterPro"/>
</dbReference>
<sequence length="68" mass="7844">MFSIGQTLRIRVGPLKGYLCRVLAVRRYDVAVKLDSQQKVLTVKCENLSELRVKASAMPFKYMFHRPS</sequence>
<dbReference type="Pfam" id="PF23290">
    <property type="entry name" value="KOW5_SPT5"/>
    <property type="match status" value="1"/>
</dbReference>
<dbReference type="Gene3D" id="2.30.30.30">
    <property type="match status" value="1"/>
</dbReference>
<proteinExistence type="predicted"/>
<evidence type="ECO:0000313" key="2">
    <source>
        <dbReference type="EMBL" id="MBX42636.1"/>
    </source>
</evidence>
<accession>A0A2P2NJG6</accession>
<reference evidence="2" key="1">
    <citation type="submission" date="2018-02" db="EMBL/GenBank/DDBJ databases">
        <title>Rhizophora mucronata_Transcriptome.</title>
        <authorList>
            <person name="Meera S.P."/>
            <person name="Sreeshan A."/>
            <person name="Augustine A."/>
        </authorList>
    </citation>
    <scope>NUCLEOTIDE SEQUENCE</scope>
    <source>
        <tissue evidence="2">Leaf</tissue>
    </source>
</reference>
<dbReference type="EMBL" id="GGEC01062152">
    <property type="protein sequence ID" value="MBX42636.1"/>
    <property type="molecule type" value="Transcribed_RNA"/>
</dbReference>
<dbReference type="InterPro" id="IPR041978">
    <property type="entry name" value="KOW_Spt5_5"/>
</dbReference>
<dbReference type="InterPro" id="IPR014722">
    <property type="entry name" value="Rib_uL2_dom2"/>
</dbReference>
<dbReference type="FunFam" id="2.30.30.30:FF:000053">
    <property type="entry name" value="Protein RNA-directed DNA methylation 3"/>
    <property type="match status" value="1"/>
</dbReference>
<dbReference type="GO" id="GO:0032044">
    <property type="term" value="C:DSIF complex"/>
    <property type="evidence" value="ECO:0007669"/>
    <property type="project" value="TreeGrafter"/>
</dbReference>
<dbReference type="GO" id="GO:0006357">
    <property type="term" value="P:regulation of transcription by RNA polymerase II"/>
    <property type="evidence" value="ECO:0007669"/>
    <property type="project" value="InterPro"/>
</dbReference>
<evidence type="ECO:0000259" key="1">
    <source>
        <dbReference type="Pfam" id="PF23290"/>
    </source>
</evidence>
<dbReference type="PANTHER" id="PTHR11125">
    <property type="entry name" value="SUPPRESSOR OF TY 5"/>
    <property type="match status" value="1"/>
</dbReference>
<dbReference type="AlphaFoldDB" id="A0A2P2NJG6"/>
<name>A0A2P2NJG6_RHIMU</name>
<dbReference type="InterPro" id="IPR039659">
    <property type="entry name" value="SPT5"/>
</dbReference>
<organism evidence="2">
    <name type="scientific">Rhizophora mucronata</name>
    <name type="common">Asiatic mangrove</name>
    <dbReference type="NCBI Taxonomy" id="61149"/>
    <lineage>
        <taxon>Eukaryota</taxon>
        <taxon>Viridiplantae</taxon>
        <taxon>Streptophyta</taxon>
        <taxon>Embryophyta</taxon>
        <taxon>Tracheophyta</taxon>
        <taxon>Spermatophyta</taxon>
        <taxon>Magnoliopsida</taxon>
        <taxon>eudicotyledons</taxon>
        <taxon>Gunneridae</taxon>
        <taxon>Pentapetalae</taxon>
        <taxon>rosids</taxon>
        <taxon>fabids</taxon>
        <taxon>Malpighiales</taxon>
        <taxon>Rhizophoraceae</taxon>
        <taxon>Rhizophora</taxon>
    </lineage>
</organism>